<feature type="transmembrane region" description="Helical" evidence="2">
    <location>
        <begin position="70"/>
        <end position="88"/>
    </location>
</feature>
<accession>A0AAP0RKC4</accession>
<dbReference type="AlphaFoldDB" id="A0AAP0RKC4"/>
<keyword evidence="2" id="KW-1133">Transmembrane helix</keyword>
<dbReference type="Proteomes" id="UP001415857">
    <property type="component" value="Unassembled WGS sequence"/>
</dbReference>
<evidence type="ECO:0000313" key="4">
    <source>
        <dbReference type="Proteomes" id="UP001415857"/>
    </source>
</evidence>
<evidence type="ECO:0000313" key="3">
    <source>
        <dbReference type="EMBL" id="KAK9278747.1"/>
    </source>
</evidence>
<feature type="region of interest" description="Disordered" evidence="1">
    <location>
        <begin position="28"/>
        <end position="47"/>
    </location>
</feature>
<dbReference type="PANTHER" id="PTHR34741:SF2">
    <property type="entry name" value="VESICLE TRANSPORT PROTEIN"/>
    <property type="match status" value="1"/>
</dbReference>
<feature type="transmembrane region" description="Helical" evidence="2">
    <location>
        <begin position="159"/>
        <end position="175"/>
    </location>
</feature>
<keyword evidence="2" id="KW-0812">Transmembrane</keyword>
<name>A0AAP0RKC4_LIQFO</name>
<keyword evidence="2" id="KW-0472">Membrane</keyword>
<reference evidence="3 4" key="1">
    <citation type="journal article" date="2024" name="Plant J.">
        <title>Genome sequences and population genomics reveal climatic adaptation and genomic divergence between two closely related sweetgum species.</title>
        <authorList>
            <person name="Xu W.Q."/>
            <person name="Ren C.Q."/>
            <person name="Zhang X.Y."/>
            <person name="Comes H.P."/>
            <person name="Liu X.H."/>
            <person name="Li Y.G."/>
            <person name="Kettle C.J."/>
            <person name="Jalonen R."/>
            <person name="Gaisberger H."/>
            <person name="Ma Y.Z."/>
            <person name="Qiu Y.X."/>
        </authorList>
    </citation>
    <scope>NUCLEOTIDE SEQUENCE [LARGE SCALE GENOMIC DNA]</scope>
    <source>
        <strain evidence="3">Hangzhou</strain>
    </source>
</reference>
<evidence type="ECO:0000256" key="2">
    <source>
        <dbReference type="SAM" id="Phobius"/>
    </source>
</evidence>
<gene>
    <name evidence="3" type="ORF">L1049_028324</name>
</gene>
<comment type="caution">
    <text evidence="3">The sequence shown here is derived from an EMBL/GenBank/DDBJ whole genome shotgun (WGS) entry which is preliminary data.</text>
</comment>
<dbReference type="PANTHER" id="PTHR34741">
    <property type="entry name" value="IMAP FAMILY MEMBER 1, PUTATIVE-RELATED"/>
    <property type="match status" value="1"/>
</dbReference>
<protein>
    <submittedName>
        <fullName evidence="3">Uncharacterized protein</fullName>
    </submittedName>
</protein>
<keyword evidence="4" id="KW-1185">Reference proteome</keyword>
<feature type="compositionally biased region" description="Pro residues" evidence="1">
    <location>
        <begin position="28"/>
        <end position="40"/>
    </location>
</feature>
<dbReference type="EMBL" id="JBBPBK010000009">
    <property type="protein sequence ID" value="KAK9278747.1"/>
    <property type="molecule type" value="Genomic_DNA"/>
</dbReference>
<evidence type="ECO:0000256" key="1">
    <source>
        <dbReference type="SAM" id="MobiDB-lite"/>
    </source>
</evidence>
<proteinExistence type="predicted"/>
<sequence>MDITPLKALFFSTISIMFRFLPNIDPQQLPPSPPRPPPPASGGDLEVSAKHNLQPASPIVVNNQNINTSWAKIIIAFCLTAAVDIALLPVQAHSQLPTTFYFLSLSMSFAFAPLFVAQFIGAKYPVVARVLDRIGVFFAATTFFLAISIPFPLSLKCTTWTLYVLALLVIIICHCI</sequence>
<organism evidence="3 4">
    <name type="scientific">Liquidambar formosana</name>
    <name type="common">Formosan gum</name>
    <dbReference type="NCBI Taxonomy" id="63359"/>
    <lineage>
        <taxon>Eukaryota</taxon>
        <taxon>Viridiplantae</taxon>
        <taxon>Streptophyta</taxon>
        <taxon>Embryophyta</taxon>
        <taxon>Tracheophyta</taxon>
        <taxon>Spermatophyta</taxon>
        <taxon>Magnoliopsida</taxon>
        <taxon>eudicotyledons</taxon>
        <taxon>Gunneridae</taxon>
        <taxon>Pentapetalae</taxon>
        <taxon>Saxifragales</taxon>
        <taxon>Altingiaceae</taxon>
        <taxon>Liquidambar</taxon>
    </lineage>
</organism>
<feature type="transmembrane region" description="Helical" evidence="2">
    <location>
        <begin position="100"/>
        <end position="122"/>
    </location>
</feature>
<feature type="transmembrane region" description="Helical" evidence="2">
    <location>
        <begin position="134"/>
        <end position="153"/>
    </location>
</feature>